<proteinExistence type="predicted"/>
<dbReference type="Proteomes" id="UP000647587">
    <property type="component" value="Unassembled WGS sequence"/>
</dbReference>
<evidence type="ECO:0000313" key="2">
    <source>
        <dbReference type="EMBL" id="GGK30904.1"/>
    </source>
</evidence>
<protein>
    <recommendedName>
        <fullName evidence="4">Lipoprotein</fullName>
    </recommendedName>
</protein>
<evidence type="ECO:0000256" key="1">
    <source>
        <dbReference type="SAM" id="Coils"/>
    </source>
</evidence>
<evidence type="ECO:0000313" key="3">
    <source>
        <dbReference type="Proteomes" id="UP000647587"/>
    </source>
</evidence>
<name>A0ABQ2EXN6_9DEIO</name>
<keyword evidence="1" id="KW-0175">Coiled coil</keyword>
<dbReference type="EMBL" id="BMPP01000010">
    <property type="protein sequence ID" value="GGK30904.1"/>
    <property type="molecule type" value="Genomic_DNA"/>
</dbReference>
<organism evidence="2 3">
    <name type="scientific">Deinococcus malanensis</name>
    <dbReference type="NCBI Taxonomy" id="1706855"/>
    <lineage>
        <taxon>Bacteria</taxon>
        <taxon>Thermotogati</taxon>
        <taxon>Deinococcota</taxon>
        <taxon>Deinococci</taxon>
        <taxon>Deinococcales</taxon>
        <taxon>Deinococcaceae</taxon>
        <taxon>Deinococcus</taxon>
    </lineage>
</organism>
<gene>
    <name evidence="2" type="ORF">GCM10008955_25900</name>
</gene>
<keyword evidence="3" id="KW-1185">Reference proteome</keyword>
<comment type="caution">
    <text evidence="2">The sequence shown here is derived from an EMBL/GenBank/DDBJ whole genome shotgun (WGS) entry which is preliminary data.</text>
</comment>
<reference evidence="3" key="1">
    <citation type="journal article" date="2019" name="Int. J. Syst. Evol. Microbiol.">
        <title>The Global Catalogue of Microorganisms (GCM) 10K type strain sequencing project: providing services to taxonomists for standard genome sequencing and annotation.</title>
        <authorList>
            <consortium name="The Broad Institute Genomics Platform"/>
            <consortium name="The Broad Institute Genome Sequencing Center for Infectious Disease"/>
            <person name="Wu L."/>
            <person name="Ma J."/>
        </authorList>
    </citation>
    <scope>NUCLEOTIDE SEQUENCE [LARGE SCALE GENOMIC DNA]</scope>
    <source>
        <strain evidence="3">JCM 30331</strain>
    </source>
</reference>
<sequence length="156" mass="17025">MHHTGFPASLKAGLCVSLPRVTRSVVLLALVLTPVLSGCQDQEARAQNEALTRRVAALEAQVRILRDREQAPPASAQDARTVTLRAAAQNCANDLTRTLETYREGSIDRRYPAAPELVLPDACMEQRVNWVALEAQTYTFTITGDEGQELARATAP</sequence>
<accession>A0ABQ2EXN6</accession>
<evidence type="ECO:0008006" key="4">
    <source>
        <dbReference type="Google" id="ProtNLM"/>
    </source>
</evidence>
<feature type="coiled-coil region" evidence="1">
    <location>
        <begin position="41"/>
        <end position="68"/>
    </location>
</feature>